<sequence>MSESSCSSTGCGCSGGVAAERVSRGEAVAAPGEARCVSRFRVGDMDCPAEESLVRMALDGQAHGLEFDLLERTVSVWHAVPVEEIESRIARLGMGCERLASGPAEGAPVAKVSDPAAERRALSWLLAINAAMFVIEGLAGWWAESSGLLADGLDMFADAAVYAVALYAVGRGAALQLKAARFAGWLQLLLGLGLFGQVAEHVLHGSTTVALAMMGVSVLALIANVGCMWLIAGHRDGGAHMKASYIFTANDALANLGVIVAGGLVAWLGSPWPDWVVGSIIGAMVLAGAVRILRLR</sequence>
<keyword evidence="8" id="KW-1185">Reference proteome</keyword>
<evidence type="ECO:0000313" key="8">
    <source>
        <dbReference type="Proteomes" id="UP000389128"/>
    </source>
</evidence>
<dbReference type="Proteomes" id="UP000389128">
    <property type="component" value="Unassembled WGS sequence"/>
</dbReference>
<keyword evidence="3 5" id="KW-1133">Transmembrane helix</keyword>
<organism evidence="7 8">
    <name type="scientific">Zoogloea oleivorans</name>
    <dbReference type="NCBI Taxonomy" id="1552750"/>
    <lineage>
        <taxon>Bacteria</taxon>
        <taxon>Pseudomonadati</taxon>
        <taxon>Pseudomonadota</taxon>
        <taxon>Betaproteobacteria</taxon>
        <taxon>Rhodocyclales</taxon>
        <taxon>Zoogloeaceae</taxon>
        <taxon>Zoogloea</taxon>
    </lineage>
</organism>
<feature type="transmembrane region" description="Helical" evidence="5">
    <location>
        <begin position="275"/>
        <end position="293"/>
    </location>
</feature>
<gene>
    <name evidence="7" type="ORF">ETQ85_02055</name>
</gene>
<keyword evidence="2 5" id="KW-0812">Transmembrane</keyword>
<reference evidence="7 8" key="1">
    <citation type="submission" date="2019-01" db="EMBL/GenBank/DDBJ databases">
        <title>Zoogloea oleivorans genome sequencing and assembly.</title>
        <authorList>
            <person name="Tancsics A."/>
            <person name="Farkas M."/>
            <person name="Kriszt B."/>
            <person name="Maroti G."/>
            <person name="Horvath B."/>
        </authorList>
    </citation>
    <scope>NUCLEOTIDE SEQUENCE [LARGE SCALE GENOMIC DNA]</scope>
    <source>
        <strain evidence="7 8">Buc</strain>
    </source>
</reference>
<dbReference type="OrthoDB" id="9799649at2"/>
<comment type="subcellular location">
    <subcellularLocation>
        <location evidence="1">Membrane</location>
        <topology evidence="1">Multi-pass membrane protein</topology>
    </subcellularLocation>
</comment>
<dbReference type="Pfam" id="PF01545">
    <property type="entry name" value="Cation_efflux"/>
    <property type="match status" value="1"/>
</dbReference>
<evidence type="ECO:0000259" key="6">
    <source>
        <dbReference type="Pfam" id="PF01545"/>
    </source>
</evidence>
<dbReference type="RefSeq" id="WP_148577468.1">
    <property type="nucleotide sequence ID" value="NZ_SDKK01000002.1"/>
</dbReference>
<comment type="caution">
    <text evidence="7">The sequence shown here is derived from an EMBL/GenBank/DDBJ whole genome shotgun (WGS) entry which is preliminary data.</text>
</comment>
<evidence type="ECO:0000313" key="7">
    <source>
        <dbReference type="EMBL" id="TYC61474.1"/>
    </source>
</evidence>
<dbReference type="InterPro" id="IPR027469">
    <property type="entry name" value="Cation_efflux_TMD_sf"/>
</dbReference>
<feature type="transmembrane region" description="Helical" evidence="5">
    <location>
        <begin position="209"/>
        <end position="231"/>
    </location>
</feature>
<dbReference type="EMBL" id="SDKK01000002">
    <property type="protein sequence ID" value="TYC61474.1"/>
    <property type="molecule type" value="Genomic_DNA"/>
</dbReference>
<dbReference type="InterPro" id="IPR058533">
    <property type="entry name" value="Cation_efflux_TM"/>
</dbReference>
<dbReference type="AlphaFoldDB" id="A0A6C2D6E9"/>
<dbReference type="GO" id="GO:0008324">
    <property type="term" value="F:monoatomic cation transmembrane transporter activity"/>
    <property type="evidence" value="ECO:0007669"/>
    <property type="project" value="InterPro"/>
</dbReference>
<dbReference type="GO" id="GO:0016020">
    <property type="term" value="C:membrane"/>
    <property type="evidence" value="ECO:0007669"/>
    <property type="project" value="UniProtKB-SubCell"/>
</dbReference>
<evidence type="ECO:0000256" key="4">
    <source>
        <dbReference type="ARBA" id="ARBA00023136"/>
    </source>
</evidence>
<evidence type="ECO:0000256" key="2">
    <source>
        <dbReference type="ARBA" id="ARBA00022692"/>
    </source>
</evidence>
<feature type="transmembrane region" description="Helical" evidence="5">
    <location>
        <begin position="252"/>
        <end position="269"/>
    </location>
</feature>
<dbReference type="InterPro" id="IPR036163">
    <property type="entry name" value="HMA_dom_sf"/>
</dbReference>
<dbReference type="Gene3D" id="1.20.1510.10">
    <property type="entry name" value="Cation efflux protein transmembrane domain"/>
    <property type="match status" value="1"/>
</dbReference>
<evidence type="ECO:0000256" key="1">
    <source>
        <dbReference type="ARBA" id="ARBA00004141"/>
    </source>
</evidence>
<evidence type="ECO:0000256" key="5">
    <source>
        <dbReference type="SAM" id="Phobius"/>
    </source>
</evidence>
<feature type="transmembrane region" description="Helical" evidence="5">
    <location>
        <begin position="121"/>
        <end position="142"/>
    </location>
</feature>
<accession>A0A6C2D6E9</accession>
<protein>
    <submittedName>
        <fullName evidence="7">Cation transporter</fullName>
    </submittedName>
</protein>
<feature type="transmembrane region" description="Helical" evidence="5">
    <location>
        <begin position="182"/>
        <end position="203"/>
    </location>
</feature>
<dbReference type="SUPFAM" id="SSF161111">
    <property type="entry name" value="Cation efflux protein transmembrane domain-like"/>
    <property type="match status" value="1"/>
</dbReference>
<proteinExistence type="predicted"/>
<dbReference type="SUPFAM" id="SSF55008">
    <property type="entry name" value="HMA, heavy metal-associated domain"/>
    <property type="match status" value="1"/>
</dbReference>
<feature type="transmembrane region" description="Helical" evidence="5">
    <location>
        <begin position="148"/>
        <end position="170"/>
    </location>
</feature>
<keyword evidence="4 5" id="KW-0472">Membrane</keyword>
<feature type="domain" description="Cation efflux protein transmembrane" evidence="6">
    <location>
        <begin position="126"/>
        <end position="294"/>
    </location>
</feature>
<dbReference type="GO" id="GO:0046872">
    <property type="term" value="F:metal ion binding"/>
    <property type="evidence" value="ECO:0007669"/>
    <property type="project" value="InterPro"/>
</dbReference>
<evidence type="ECO:0000256" key="3">
    <source>
        <dbReference type="ARBA" id="ARBA00022989"/>
    </source>
</evidence>
<name>A0A6C2D6E9_9RHOO</name>